<organism evidence="1 2">
    <name type="scientific">Portunus trituberculatus</name>
    <name type="common">Swimming crab</name>
    <name type="synonym">Neptunus trituberculatus</name>
    <dbReference type="NCBI Taxonomy" id="210409"/>
    <lineage>
        <taxon>Eukaryota</taxon>
        <taxon>Metazoa</taxon>
        <taxon>Ecdysozoa</taxon>
        <taxon>Arthropoda</taxon>
        <taxon>Crustacea</taxon>
        <taxon>Multicrustacea</taxon>
        <taxon>Malacostraca</taxon>
        <taxon>Eumalacostraca</taxon>
        <taxon>Eucarida</taxon>
        <taxon>Decapoda</taxon>
        <taxon>Pleocyemata</taxon>
        <taxon>Brachyura</taxon>
        <taxon>Eubrachyura</taxon>
        <taxon>Portunoidea</taxon>
        <taxon>Portunidae</taxon>
        <taxon>Portuninae</taxon>
        <taxon>Portunus</taxon>
    </lineage>
</organism>
<dbReference type="AlphaFoldDB" id="A0A5B7J179"/>
<dbReference type="Proteomes" id="UP000324222">
    <property type="component" value="Unassembled WGS sequence"/>
</dbReference>
<accession>A0A5B7J179</accession>
<reference evidence="1 2" key="1">
    <citation type="submission" date="2019-05" db="EMBL/GenBank/DDBJ databases">
        <title>Another draft genome of Portunus trituberculatus and its Hox gene families provides insights of decapod evolution.</title>
        <authorList>
            <person name="Jeong J.-H."/>
            <person name="Song I."/>
            <person name="Kim S."/>
            <person name="Choi T."/>
            <person name="Kim D."/>
            <person name="Ryu S."/>
            <person name="Kim W."/>
        </authorList>
    </citation>
    <scope>NUCLEOTIDE SEQUENCE [LARGE SCALE GENOMIC DNA]</scope>
    <source>
        <tissue evidence="1">Muscle</tissue>
    </source>
</reference>
<evidence type="ECO:0000313" key="2">
    <source>
        <dbReference type="Proteomes" id="UP000324222"/>
    </source>
</evidence>
<sequence length="75" mass="7998">MCSQRGGGGGGGSGGRQRRAERLHTSIFLNFSTHSLPPFYPPLPTHPHPHLLPLSSSHLYIMAGPSIGIILVSKN</sequence>
<gene>
    <name evidence="1" type="ORF">E2C01_083240</name>
</gene>
<name>A0A5B7J179_PORTR</name>
<dbReference type="EMBL" id="VSRR010077507">
    <property type="protein sequence ID" value="MPC88339.1"/>
    <property type="molecule type" value="Genomic_DNA"/>
</dbReference>
<comment type="caution">
    <text evidence="1">The sequence shown here is derived from an EMBL/GenBank/DDBJ whole genome shotgun (WGS) entry which is preliminary data.</text>
</comment>
<proteinExistence type="predicted"/>
<evidence type="ECO:0000313" key="1">
    <source>
        <dbReference type="EMBL" id="MPC88339.1"/>
    </source>
</evidence>
<keyword evidence="2" id="KW-1185">Reference proteome</keyword>
<protein>
    <submittedName>
        <fullName evidence="1">Uncharacterized protein</fullName>
    </submittedName>
</protein>